<dbReference type="Proteomes" id="UP000695000">
    <property type="component" value="Unplaced"/>
</dbReference>
<proteinExistence type="inferred from homology"/>
<sequence length="256" mass="27690">MVFDCNEKVALVTGGAAGIGLGYVKKLLSNGFKGVAILDIDESKGNQVAAELGPKVFFLKVDTTNKVKFRDAFVKTIEKFGGLDLVINHARICNESDFELMIDINAKSVVTGTLLAIEFMRKDKGGKGGFVVNTSSILGLSGASLVPVYYATKHFIIGFGKSMGTPVYYEKTGIKVMTIAPGLTDTRLPNNAKFNSGFNGLEERRPIVMEQFKLQPVDAVADCLLLALNVGNNGSVWVVENGQDPFEFKPERPTIT</sequence>
<keyword evidence="2" id="KW-0560">Oxidoreductase</keyword>
<name>A0ABM1M4C2_NICVS</name>
<dbReference type="RefSeq" id="XP_017769422.1">
    <property type="nucleotide sequence ID" value="XM_017913933.1"/>
</dbReference>
<dbReference type="GeneID" id="108557423"/>
<reference evidence="5" key="1">
    <citation type="submission" date="2025-08" db="UniProtKB">
        <authorList>
            <consortium name="RefSeq"/>
        </authorList>
    </citation>
    <scope>IDENTIFICATION</scope>
    <source>
        <tissue evidence="5">Whole Larva</tissue>
    </source>
</reference>
<dbReference type="Gene3D" id="3.40.50.720">
    <property type="entry name" value="NAD(P)-binding Rossmann-like Domain"/>
    <property type="match status" value="1"/>
</dbReference>
<accession>A0ABM1M4C2</accession>
<evidence type="ECO:0000313" key="5">
    <source>
        <dbReference type="RefSeq" id="XP_017769422.1"/>
    </source>
</evidence>
<dbReference type="PRINTS" id="PR00081">
    <property type="entry name" value="GDHRDH"/>
</dbReference>
<comment type="similarity">
    <text evidence="1 3">Belongs to the short-chain dehydrogenases/reductases (SDR) family.</text>
</comment>
<dbReference type="InterPro" id="IPR002347">
    <property type="entry name" value="SDR_fam"/>
</dbReference>
<dbReference type="InterPro" id="IPR036291">
    <property type="entry name" value="NAD(P)-bd_dom_sf"/>
</dbReference>
<dbReference type="PANTHER" id="PTHR44229">
    <property type="entry name" value="15-HYDROXYPROSTAGLANDIN DEHYDROGENASE [NAD(+)]"/>
    <property type="match status" value="1"/>
</dbReference>
<dbReference type="SUPFAM" id="SSF51735">
    <property type="entry name" value="NAD(P)-binding Rossmann-fold domains"/>
    <property type="match status" value="1"/>
</dbReference>
<organism evidence="4 5">
    <name type="scientific">Nicrophorus vespilloides</name>
    <name type="common">Boreal carrion beetle</name>
    <dbReference type="NCBI Taxonomy" id="110193"/>
    <lineage>
        <taxon>Eukaryota</taxon>
        <taxon>Metazoa</taxon>
        <taxon>Ecdysozoa</taxon>
        <taxon>Arthropoda</taxon>
        <taxon>Hexapoda</taxon>
        <taxon>Insecta</taxon>
        <taxon>Pterygota</taxon>
        <taxon>Neoptera</taxon>
        <taxon>Endopterygota</taxon>
        <taxon>Coleoptera</taxon>
        <taxon>Polyphaga</taxon>
        <taxon>Staphyliniformia</taxon>
        <taxon>Silphidae</taxon>
        <taxon>Nicrophorinae</taxon>
        <taxon>Nicrophorus</taxon>
    </lineage>
</organism>
<dbReference type="Pfam" id="PF00106">
    <property type="entry name" value="adh_short"/>
    <property type="match status" value="1"/>
</dbReference>
<gene>
    <name evidence="5" type="primary">LOC108557423</name>
</gene>
<evidence type="ECO:0000256" key="2">
    <source>
        <dbReference type="ARBA" id="ARBA00023002"/>
    </source>
</evidence>
<evidence type="ECO:0000256" key="1">
    <source>
        <dbReference type="ARBA" id="ARBA00006484"/>
    </source>
</evidence>
<evidence type="ECO:0000256" key="3">
    <source>
        <dbReference type="RuleBase" id="RU000363"/>
    </source>
</evidence>
<protein>
    <submittedName>
        <fullName evidence="5">15-hydroxyprostaglandin dehydrogenase [NAD(+)]-like</fullName>
    </submittedName>
</protein>
<dbReference type="PANTHER" id="PTHR44229:SF8">
    <property type="entry name" value="ALCOHOL DEHYDROGENASE-RELATED"/>
    <property type="match status" value="1"/>
</dbReference>
<evidence type="ECO:0000313" key="4">
    <source>
        <dbReference type="Proteomes" id="UP000695000"/>
    </source>
</evidence>
<dbReference type="PRINTS" id="PR00080">
    <property type="entry name" value="SDRFAMILY"/>
</dbReference>
<keyword evidence="4" id="KW-1185">Reference proteome</keyword>